<dbReference type="PROSITE" id="PS00028">
    <property type="entry name" value="ZINC_FINGER_C2H2_1"/>
    <property type="match status" value="2"/>
</dbReference>
<evidence type="ECO:0000256" key="3">
    <source>
        <dbReference type="ARBA" id="ARBA00022723"/>
    </source>
</evidence>
<proteinExistence type="inferred from homology"/>
<evidence type="ECO:0000256" key="10">
    <source>
        <dbReference type="PROSITE-ProRule" id="PRU00042"/>
    </source>
</evidence>
<accession>A0A8C7BVI3</accession>
<dbReference type="PANTHER" id="PTHR47772">
    <property type="entry name" value="ZINC FINGER PROTEIN 200"/>
    <property type="match status" value="1"/>
</dbReference>
<dbReference type="FunFam" id="3.30.160.60:FF:000012">
    <property type="entry name" value="RB-associated KRAB zinc finger protein-like"/>
    <property type="match status" value="1"/>
</dbReference>
<dbReference type="AlphaFoldDB" id="A0A8C7BVI3"/>
<comment type="subcellular location">
    <subcellularLocation>
        <location evidence="1">Nucleus</location>
    </subcellularLocation>
</comment>
<dbReference type="FunFam" id="3.30.160.60:FF:001498">
    <property type="entry name" value="Zinc finger protein 404"/>
    <property type="match status" value="1"/>
</dbReference>
<dbReference type="InterPro" id="IPR013087">
    <property type="entry name" value="Znf_C2H2_type"/>
</dbReference>
<dbReference type="Ensembl" id="ENSNVIT00000034847.1">
    <property type="protein sequence ID" value="ENSNVIP00000030072.1"/>
    <property type="gene ID" value="ENSNVIG00000023166.1"/>
</dbReference>
<protein>
    <recommendedName>
        <fullName evidence="11">C2H2-type domain-containing protein</fullName>
    </recommendedName>
</protein>
<keyword evidence="7" id="KW-0805">Transcription regulation</keyword>
<reference evidence="12" key="2">
    <citation type="submission" date="2025-09" db="UniProtKB">
        <authorList>
            <consortium name="Ensembl"/>
        </authorList>
    </citation>
    <scope>IDENTIFICATION</scope>
</reference>
<dbReference type="Pfam" id="PF00096">
    <property type="entry name" value="zf-C2H2"/>
    <property type="match status" value="2"/>
</dbReference>
<feature type="domain" description="C2H2-type" evidence="11">
    <location>
        <begin position="270"/>
        <end position="297"/>
    </location>
</feature>
<name>A0A8C7BVI3_NEOVI</name>
<keyword evidence="4" id="KW-0677">Repeat</keyword>
<dbReference type="SMART" id="SM00355">
    <property type="entry name" value="ZnF_C2H2"/>
    <property type="match status" value="3"/>
</dbReference>
<evidence type="ECO:0000256" key="7">
    <source>
        <dbReference type="ARBA" id="ARBA00023015"/>
    </source>
</evidence>
<keyword evidence="6" id="KW-0862">Zinc</keyword>
<feature type="domain" description="C2H2-type" evidence="11">
    <location>
        <begin position="177"/>
        <end position="205"/>
    </location>
</feature>
<evidence type="ECO:0000256" key="1">
    <source>
        <dbReference type="ARBA" id="ARBA00004123"/>
    </source>
</evidence>
<feature type="domain" description="C2H2-type" evidence="11">
    <location>
        <begin position="354"/>
        <end position="381"/>
    </location>
</feature>
<dbReference type="InterPro" id="IPR036236">
    <property type="entry name" value="Znf_C2H2_sf"/>
</dbReference>
<dbReference type="InterPro" id="IPR050636">
    <property type="entry name" value="C2H2-ZF_domain-containing"/>
</dbReference>
<feature type="domain" description="C2H2-type" evidence="11">
    <location>
        <begin position="222"/>
        <end position="249"/>
    </location>
</feature>
<keyword evidence="3" id="KW-0479">Metal-binding</keyword>
<reference evidence="12" key="1">
    <citation type="submission" date="2025-08" db="UniProtKB">
        <authorList>
            <consortium name="Ensembl"/>
        </authorList>
    </citation>
    <scope>IDENTIFICATION</scope>
</reference>
<dbReference type="GO" id="GO:0008270">
    <property type="term" value="F:zinc ion binding"/>
    <property type="evidence" value="ECO:0007669"/>
    <property type="project" value="UniProtKB-KW"/>
</dbReference>
<evidence type="ECO:0000256" key="6">
    <source>
        <dbReference type="ARBA" id="ARBA00022833"/>
    </source>
</evidence>
<sequence length="499" mass="56857">MNDDAKRFWQEWKSLRSLPGLKPRAGHLTNCATQVPPPNILLEQFYSISWSQKDSLFSSFLEIQKADDHLPQTEECYELNTCGNIVYQSKSLFPFRPNHESFHLHGKTLKSHLDLVNRSRSCDTDEPAGYSRDGRSFLCANSKQTHTEIKVHKSRRPISTKSQVIKHHQTHKIEKAHECTECGKAFFKKKFQLTEHQKTHTGNKPHGCSVCGKRTHTGEKPYECTERGKAFCRKAELIIHQINERGERPHQCNEHNLLIYQQTHTGEKPYGCTGCDKSFSQKACLIAHQRFHKGKSPFVRTECEKSVHRSQDSLNIREFTQEINPLNTVNCGKAFTTKTMLTVHPRTHTGERPYACNECGRTFSHMPCLVKHERIHTREKYVNSVKVKYSSIEGHSLLNTSEFMQEKSPVDTVTVQMPSMTPQTSSNISRLLTDRNAVTVGQPAVGCAPSGNNGESVRERSHECHEGGHAFSGQLHLILCPKKHTGKKMVHSIWKSLEQ</sequence>
<dbReference type="FunFam" id="3.30.160.60:FF:000281">
    <property type="entry name" value="Zinc finger protein 558 isoform X1"/>
    <property type="match status" value="1"/>
</dbReference>
<evidence type="ECO:0000313" key="12">
    <source>
        <dbReference type="Ensembl" id="ENSNVIP00000030072.1"/>
    </source>
</evidence>
<dbReference type="PROSITE" id="PS50157">
    <property type="entry name" value="ZINC_FINGER_C2H2_2"/>
    <property type="match status" value="5"/>
</dbReference>
<dbReference type="FunFam" id="3.30.160.60:FF:001530">
    <property type="entry name" value="Zinc finger protein 268"/>
    <property type="match status" value="1"/>
</dbReference>
<dbReference type="SUPFAM" id="SSF57667">
    <property type="entry name" value="beta-beta-alpha zinc fingers"/>
    <property type="match status" value="4"/>
</dbReference>
<keyword evidence="8" id="KW-0804">Transcription</keyword>
<dbReference type="Proteomes" id="UP000694425">
    <property type="component" value="Unplaced"/>
</dbReference>
<evidence type="ECO:0000256" key="8">
    <source>
        <dbReference type="ARBA" id="ARBA00023163"/>
    </source>
</evidence>
<keyword evidence="9" id="KW-0539">Nucleus</keyword>
<dbReference type="GeneTree" id="ENSGT00940000164046"/>
<evidence type="ECO:0000256" key="9">
    <source>
        <dbReference type="ARBA" id="ARBA00023242"/>
    </source>
</evidence>
<dbReference type="GO" id="GO:0005634">
    <property type="term" value="C:nucleus"/>
    <property type="evidence" value="ECO:0007669"/>
    <property type="project" value="UniProtKB-SubCell"/>
</dbReference>
<evidence type="ECO:0000259" key="11">
    <source>
        <dbReference type="PROSITE" id="PS50157"/>
    </source>
</evidence>
<comment type="similarity">
    <text evidence="2">Belongs to the krueppel C2H2-type zinc-finger protein family.</text>
</comment>
<evidence type="ECO:0000256" key="2">
    <source>
        <dbReference type="ARBA" id="ARBA00006991"/>
    </source>
</evidence>
<evidence type="ECO:0000256" key="4">
    <source>
        <dbReference type="ARBA" id="ARBA00022737"/>
    </source>
</evidence>
<dbReference type="PANTHER" id="PTHR47772:SF13">
    <property type="entry name" value="GASTRULA ZINC FINGER PROTEIN XLCGF49.1-LIKE-RELATED"/>
    <property type="match status" value="1"/>
</dbReference>
<keyword evidence="13" id="KW-1185">Reference proteome</keyword>
<organism evidence="12 13">
    <name type="scientific">Neovison vison</name>
    <name type="common">American mink</name>
    <name type="synonym">Mustela vison</name>
    <dbReference type="NCBI Taxonomy" id="452646"/>
    <lineage>
        <taxon>Eukaryota</taxon>
        <taxon>Metazoa</taxon>
        <taxon>Chordata</taxon>
        <taxon>Craniata</taxon>
        <taxon>Vertebrata</taxon>
        <taxon>Euteleostomi</taxon>
        <taxon>Mammalia</taxon>
        <taxon>Eutheria</taxon>
        <taxon>Laurasiatheria</taxon>
        <taxon>Carnivora</taxon>
        <taxon>Caniformia</taxon>
        <taxon>Musteloidea</taxon>
        <taxon>Mustelidae</taxon>
        <taxon>Mustelinae</taxon>
        <taxon>Neogale</taxon>
    </lineage>
</organism>
<feature type="domain" description="C2H2-type" evidence="11">
    <location>
        <begin position="326"/>
        <end position="353"/>
    </location>
</feature>
<dbReference type="Gene3D" id="3.30.160.60">
    <property type="entry name" value="Classic Zinc Finger"/>
    <property type="match status" value="5"/>
</dbReference>
<dbReference type="FunFam" id="3.30.160.60:FF:000218">
    <property type="entry name" value="Zinc finger protein 10"/>
    <property type="match status" value="1"/>
</dbReference>
<evidence type="ECO:0000313" key="13">
    <source>
        <dbReference type="Proteomes" id="UP000694425"/>
    </source>
</evidence>
<keyword evidence="5 10" id="KW-0863">Zinc-finger</keyword>
<evidence type="ECO:0000256" key="5">
    <source>
        <dbReference type="ARBA" id="ARBA00022771"/>
    </source>
</evidence>